<evidence type="ECO:0000313" key="1">
    <source>
        <dbReference type="EMBL" id="GGX55978.1"/>
    </source>
</evidence>
<organism evidence="1 2">
    <name type="scientific">Litorimonas cladophorae</name>
    <dbReference type="NCBI Taxonomy" id="1220491"/>
    <lineage>
        <taxon>Bacteria</taxon>
        <taxon>Pseudomonadati</taxon>
        <taxon>Pseudomonadota</taxon>
        <taxon>Alphaproteobacteria</taxon>
        <taxon>Maricaulales</taxon>
        <taxon>Robiginitomaculaceae</taxon>
    </lineage>
</organism>
<dbReference type="Proteomes" id="UP000600865">
    <property type="component" value="Unassembled WGS sequence"/>
</dbReference>
<proteinExistence type="predicted"/>
<sequence length="127" mass="14512">MTTIMERVEGVAGSAETASNRYRHRLAGTGYWSLYEREIQGLHVDELPIGCRVEYWHRVLDQVIDTRKPYVGVTRPNTPNGSHMAQFWVRLPLSDNGTDINMILGFDHLVKMSDVPAIQPIREKVYA</sequence>
<evidence type="ECO:0008006" key="3">
    <source>
        <dbReference type="Google" id="ProtNLM"/>
    </source>
</evidence>
<dbReference type="EMBL" id="BMYV01000001">
    <property type="protein sequence ID" value="GGX55978.1"/>
    <property type="molecule type" value="Genomic_DNA"/>
</dbReference>
<accession>A0A918KAB5</accession>
<evidence type="ECO:0000313" key="2">
    <source>
        <dbReference type="Proteomes" id="UP000600865"/>
    </source>
</evidence>
<name>A0A918KAB5_9PROT</name>
<reference evidence="1 2" key="1">
    <citation type="journal article" date="2014" name="Int. J. Syst. Evol. Microbiol.">
        <title>Complete genome sequence of Corynebacterium casei LMG S-19264T (=DSM 44701T), isolated from a smear-ripened cheese.</title>
        <authorList>
            <consortium name="US DOE Joint Genome Institute (JGI-PGF)"/>
            <person name="Walter F."/>
            <person name="Albersmeier A."/>
            <person name="Kalinowski J."/>
            <person name="Ruckert C."/>
        </authorList>
    </citation>
    <scope>NUCLEOTIDE SEQUENCE [LARGE SCALE GENOMIC DNA]</scope>
    <source>
        <strain evidence="1 2">KCTC 23968</strain>
    </source>
</reference>
<protein>
    <recommendedName>
        <fullName evidence="3">PAS domain-containing protein</fullName>
    </recommendedName>
</protein>
<gene>
    <name evidence="1" type="ORF">GCM10011309_00870</name>
</gene>
<dbReference type="AlphaFoldDB" id="A0A918KAB5"/>
<comment type="caution">
    <text evidence="1">The sequence shown here is derived from an EMBL/GenBank/DDBJ whole genome shotgun (WGS) entry which is preliminary data.</text>
</comment>
<keyword evidence="2" id="KW-1185">Reference proteome</keyword>